<keyword evidence="5" id="KW-0677">Repeat</keyword>
<dbReference type="InterPro" id="IPR023395">
    <property type="entry name" value="MCP_dom_sf"/>
</dbReference>
<dbReference type="AlphaFoldDB" id="A7EC58"/>
<feature type="repeat" description="Solcar" evidence="10">
    <location>
        <begin position="93"/>
        <end position="177"/>
    </location>
</feature>
<keyword evidence="4 10" id="KW-0812">Transmembrane</keyword>
<dbReference type="SUPFAM" id="SSF103506">
    <property type="entry name" value="Mitochondrial carrier"/>
    <property type="match status" value="1"/>
</dbReference>
<dbReference type="FunFam" id="1.50.40.10:FF:000131">
    <property type="entry name" value="Mitochondrial phosphate carrier protein 2"/>
    <property type="match status" value="1"/>
</dbReference>
<dbReference type="InterPro" id="IPR044677">
    <property type="entry name" value="SLC25A3/Pic2/Mir1-like"/>
</dbReference>
<evidence type="ECO:0000256" key="1">
    <source>
        <dbReference type="ARBA" id="ARBA00004448"/>
    </source>
</evidence>
<name>A7EC58_SCLS1</name>
<dbReference type="KEGG" id="ssl:SS1G_02896"/>
<keyword evidence="13" id="KW-1185">Reference proteome</keyword>
<evidence type="ECO:0000256" key="9">
    <source>
        <dbReference type="ARBA" id="ARBA00023136"/>
    </source>
</evidence>
<evidence type="ECO:0000313" key="12">
    <source>
        <dbReference type="EMBL" id="EDO00037.1"/>
    </source>
</evidence>
<dbReference type="GO" id="GO:0005315">
    <property type="term" value="F:phosphate transmembrane transporter activity"/>
    <property type="evidence" value="ECO:0007669"/>
    <property type="project" value="InterPro"/>
</dbReference>
<dbReference type="eggNOG" id="KOG0767">
    <property type="taxonomic scope" value="Eukaryota"/>
</dbReference>
<reference evidence="13" key="1">
    <citation type="journal article" date="2011" name="PLoS Genet.">
        <title>Genomic analysis of the necrotrophic fungal pathogens Sclerotinia sclerotiorum and Botrytis cinerea.</title>
        <authorList>
            <person name="Amselem J."/>
            <person name="Cuomo C.A."/>
            <person name="van Kan J.A."/>
            <person name="Viaud M."/>
            <person name="Benito E.P."/>
            <person name="Couloux A."/>
            <person name="Coutinho P.M."/>
            <person name="de Vries R.P."/>
            <person name="Dyer P.S."/>
            <person name="Fillinger S."/>
            <person name="Fournier E."/>
            <person name="Gout L."/>
            <person name="Hahn M."/>
            <person name="Kohn L."/>
            <person name="Lapalu N."/>
            <person name="Plummer K.M."/>
            <person name="Pradier J.M."/>
            <person name="Quevillon E."/>
            <person name="Sharon A."/>
            <person name="Simon A."/>
            <person name="ten Have A."/>
            <person name="Tudzynski B."/>
            <person name="Tudzynski P."/>
            <person name="Wincker P."/>
            <person name="Andrew M."/>
            <person name="Anthouard V."/>
            <person name="Beever R.E."/>
            <person name="Beffa R."/>
            <person name="Benoit I."/>
            <person name="Bouzid O."/>
            <person name="Brault B."/>
            <person name="Chen Z."/>
            <person name="Choquer M."/>
            <person name="Collemare J."/>
            <person name="Cotton P."/>
            <person name="Danchin E.G."/>
            <person name="Da Silva C."/>
            <person name="Gautier A."/>
            <person name="Giraud C."/>
            <person name="Giraud T."/>
            <person name="Gonzalez C."/>
            <person name="Grossetete S."/>
            <person name="Guldener U."/>
            <person name="Henrissat B."/>
            <person name="Howlett B.J."/>
            <person name="Kodira C."/>
            <person name="Kretschmer M."/>
            <person name="Lappartient A."/>
            <person name="Leroch M."/>
            <person name="Levis C."/>
            <person name="Mauceli E."/>
            <person name="Neuveglise C."/>
            <person name="Oeser B."/>
            <person name="Pearson M."/>
            <person name="Poulain J."/>
            <person name="Poussereau N."/>
            <person name="Quesneville H."/>
            <person name="Rascle C."/>
            <person name="Schumacher J."/>
            <person name="Segurens B."/>
            <person name="Sexton A."/>
            <person name="Silva E."/>
            <person name="Sirven C."/>
            <person name="Soanes D.M."/>
            <person name="Talbot N.J."/>
            <person name="Templeton M."/>
            <person name="Yandava C."/>
            <person name="Yarden O."/>
            <person name="Zeng Q."/>
            <person name="Rollins J.A."/>
            <person name="Lebrun M.H."/>
            <person name="Dickman M."/>
        </authorList>
    </citation>
    <scope>NUCLEOTIDE SEQUENCE [LARGE SCALE GENOMIC DNA]</scope>
    <source>
        <strain evidence="13">ATCC 18683 / 1980 / Ss-1</strain>
    </source>
</reference>
<evidence type="ECO:0000256" key="3">
    <source>
        <dbReference type="ARBA" id="ARBA00022448"/>
    </source>
</evidence>
<organism evidence="12 13">
    <name type="scientific">Sclerotinia sclerotiorum (strain ATCC 18683 / 1980 / Ss-1)</name>
    <name type="common">White mold</name>
    <name type="synonym">Whetzelinia sclerotiorum</name>
    <dbReference type="NCBI Taxonomy" id="665079"/>
    <lineage>
        <taxon>Eukaryota</taxon>
        <taxon>Fungi</taxon>
        <taxon>Dikarya</taxon>
        <taxon>Ascomycota</taxon>
        <taxon>Pezizomycotina</taxon>
        <taxon>Leotiomycetes</taxon>
        <taxon>Helotiales</taxon>
        <taxon>Sclerotiniaceae</taxon>
        <taxon>Sclerotinia</taxon>
    </lineage>
</organism>
<accession>A7EC58</accession>
<keyword evidence="8" id="KW-0496">Mitochondrion</keyword>
<protein>
    <recommendedName>
        <fullName evidence="14">Mitochondrial phosphate carrier protein</fullName>
    </recommendedName>
</protein>
<dbReference type="Pfam" id="PF00153">
    <property type="entry name" value="Mito_carr"/>
    <property type="match status" value="2"/>
</dbReference>
<dbReference type="PANTHER" id="PTHR45671:SF10">
    <property type="entry name" value="SOLUTE CARRIER FAMILY 25 MEMBER 3"/>
    <property type="match status" value="1"/>
</dbReference>
<comment type="similarity">
    <text evidence="2 11">Belongs to the mitochondrial carrier (TC 2.A.29) family.</text>
</comment>
<dbReference type="STRING" id="665079.A7EC58"/>
<evidence type="ECO:0000256" key="7">
    <source>
        <dbReference type="ARBA" id="ARBA00022989"/>
    </source>
</evidence>
<evidence type="ECO:0000313" key="13">
    <source>
        <dbReference type="Proteomes" id="UP000001312"/>
    </source>
</evidence>
<sequence length="296" mass="32647">MPSIFPSQNTLHDVFHHPHPYGRRSELAIQSPTTPVSKRTPLQARSELYTAWSVVDDAKNKANALSAEAAKEFEKASASAQAKTGKIELYSPKFYAACTFGGLLACGLTHTSVTPLDLVKCRRQVDSKMYTGNFQAWGKIFRAEGFRGIMTGWGPTFFGYSAQGAFKYGGYEFFKKFYADLAGPENAYKYKTWLYLSASASAEFIADVALCPFEAVKVSKLNASRLPGEAFGAATGRIYKDIGFRGLWNGLPVRIVMIGTLTGLQWMIYDYFKIFMGLPTTGGAAPVQVVQKRNIE</sequence>
<dbReference type="PROSITE" id="PS50920">
    <property type="entry name" value="SOLCAR"/>
    <property type="match status" value="2"/>
</dbReference>
<dbReference type="RefSeq" id="XP_001596674.1">
    <property type="nucleotide sequence ID" value="XM_001596624.1"/>
</dbReference>
<evidence type="ECO:0000256" key="6">
    <source>
        <dbReference type="ARBA" id="ARBA00022792"/>
    </source>
</evidence>
<evidence type="ECO:0000256" key="4">
    <source>
        <dbReference type="ARBA" id="ARBA00022692"/>
    </source>
</evidence>
<evidence type="ECO:0000256" key="8">
    <source>
        <dbReference type="ARBA" id="ARBA00023128"/>
    </source>
</evidence>
<keyword evidence="9 10" id="KW-0472">Membrane</keyword>
<dbReference type="Gene3D" id="1.50.40.10">
    <property type="entry name" value="Mitochondrial carrier domain"/>
    <property type="match status" value="1"/>
</dbReference>
<evidence type="ECO:0008006" key="14">
    <source>
        <dbReference type="Google" id="ProtNLM"/>
    </source>
</evidence>
<keyword evidence="6" id="KW-0999">Mitochondrion inner membrane</keyword>
<dbReference type="InParanoid" id="A7EC58"/>
<dbReference type="PANTHER" id="PTHR45671">
    <property type="entry name" value="SOLUTE CARRIER FAMILY 25 (MITOCHONDRIAL CARRIER PHOSPHATE CARRIER), MEMBER 3, LIKE-RELATED-RELATED"/>
    <property type="match status" value="1"/>
</dbReference>
<evidence type="ECO:0000256" key="2">
    <source>
        <dbReference type="ARBA" id="ARBA00006375"/>
    </source>
</evidence>
<dbReference type="InterPro" id="IPR018108">
    <property type="entry name" value="MCP_transmembrane"/>
</dbReference>
<dbReference type="GO" id="GO:0005743">
    <property type="term" value="C:mitochondrial inner membrane"/>
    <property type="evidence" value="ECO:0007669"/>
    <property type="project" value="UniProtKB-SubCell"/>
</dbReference>
<dbReference type="HOGENOM" id="CLU_039456_2_1_1"/>
<feature type="repeat" description="Solcar" evidence="10">
    <location>
        <begin position="190"/>
        <end position="275"/>
    </location>
</feature>
<evidence type="ECO:0000256" key="11">
    <source>
        <dbReference type="RuleBase" id="RU000488"/>
    </source>
</evidence>
<comment type="subcellular location">
    <subcellularLocation>
        <location evidence="1">Mitochondrion inner membrane</location>
        <topology evidence="1">Multi-pass membrane protein</topology>
    </subcellularLocation>
</comment>
<dbReference type="GO" id="GO:1990547">
    <property type="term" value="P:mitochondrial phosphate ion transmembrane transport"/>
    <property type="evidence" value="ECO:0007669"/>
    <property type="project" value="InterPro"/>
</dbReference>
<dbReference type="EMBL" id="CH476623">
    <property type="protein sequence ID" value="EDO00037.1"/>
    <property type="molecule type" value="Genomic_DNA"/>
</dbReference>
<evidence type="ECO:0000256" key="10">
    <source>
        <dbReference type="PROSITE-ProRule" id="PRU00282"/>
    </source>
</evidence>
<keyword evidence="7" id="KW-1133">Transmembrane helix</keyword>
<dbReference type="Proteomes" id="UP000001312">
    <property type="component" value="Unassembled WGS sequence"/>
</dbReference>
<proteinExistence type="inferred from homology"/>
<gene>
    <name evidence="12" type="ORF">SS1G_02896</name>
</gene>
<dbReference type="GeneID" id="5492325"/>
<evidence type="ECO:0000256" key="5">
    <source>
        <dbReference type="ARBA" id="ARBA00022737"/>
    </source>
</evidence>
<keyword evidence="3 11" id="KW-0813">Transport</keyword>